<keyword evidence="1" id="KW-0812">Transmembrane</keyword>
<organism evidence="2">
    <name type="scientific">marine metagenome</name>
    <dbReference type="NCBI Taxonomy" id="408172"/>
    <lineage>
        <taxon>unclassified sequences</taxon>
        <taxon>metagenomes</taxon>
        <taxon>ecological metagenomes</taxon>
    </lineage>
</organism>
<protein>
    <submittedName>
        <fullName evidence="2">Uncharacterized protein</fullName>
    </submittedName>
</protein>
<evidence type="ECO:0000256" key="1">
    <source>
        <dbReference type="SAM" id="Phobius"/>
    </source>
</evidence>
<dbReference type="EMBL" id="UINC01055653">
    <property type="protein sequence ID" value="SVB74782.1"/>
    <property type="molecule type" value="Genomic_DNA"/>
</dbReference>
<keyword evidence="1" id="KW-0472">Membrane</keyword>
<keyword evidence="1" id="KW-1133">Transmembrane helix</keyword>
<evidence type="ECO:0000313" key="2">
    <source>
        <dbReference type="EMBL" id="SVB74782.1"/>
    </source>
</evidence>
<reference evidence="2" key="1">
    <citation type="submission" date="2018-05" db="EMBL/GenBank/DDBJ databases">
        <authorList>
            <person name="Lanie J.A."/>
            <person name="Ng W.-L."/>
            <person name="Kazmierczak K.M."/>
            <person name="Andrzejewski T.M."/>
            <person name="Davidsen T.M."/>
            <person name="Wayne K.J."/>
            <person name="Tettelin H."/>
            <person name="Glass J.I."/>
            <person name="Rusch D."/>
            <person name="Podicherti R."/>
            <person name="Tsui H.-C.T."/>
            <person name="Winkler M.E."/>
        </authorList>
    </citation>
    <scope>NUCLEOTIDE SEQUENCE</scope>
</reference>
<feature type="transmembrane region" description="Helical" evidence="1">
    <location>
        <begin position="30"/>
        <end position="51"/>
    </location>
</feature>
<proteinExistence type="predicted"/>
<sequence length="65" mass="7279">MEEQQLERKFRELGQSLQELKSNAVGDMQLLKMMLGCSLGLQLMIFLLMIFGESLTTWLGLAAGS</sequence>
<dbReference type="AlphaFoldDB" id="A0A382GIS3"/>
<name>A0A382GIS3_9ZZZZ</name>
<accession>A0A382GIS3</accession>
<gene>
    <name evidence="2" type="ORF">METZ01_LOCUS227636</name>
</gene>